<keyword evidence="15" id="KW-1185">Reference proteome</keyword>
<organism evidence="14 15">
    <name type="scientific">Musa troglodytarum</name>
    <name type="common">fe'i banana</name>
    <dbReference type="NCBI Taxonomy" id="320322"/>
    <lineage>
        <taxon>Eukaryota</taxon>
        <taxon>Viridiplantae</taxon>
        <taxon>Streptophyta</taxon>
        <taxon>Embryophyta</taxon>
        <taxon>Tracheophyta</taxon>
        <taxon>Spermatophyta</taxon>
        <taxon>Magnoliopsida</taxon>
        <taxon>Liliopsida</taxon>
        <taxon>Zingiberales</taxon>
        <taxon>Musaceae</taxon>
        <taxon>Musa</taxon>
    </lineage>
</organism>
<evidence type="ECO:0000256" key="5">
    <source>
        <dbReference type="ARBA" id="ARBA00022491"/>
    </source>
</evidence>
<evidence type="ECO:0000313" key="14">
    <source>
        <dbReference type="EMBL" id="URE32119.1"/>
    </source>
</evidence>
<evidence type="ECO:0000256" key="7">
    <source>
        <dbReference type="ARBA" id="ARBA00023163"/>
    </source>
</evidence>
<dbReference type="InterPro" id="IPR033389">
    <property type="entry name" value="AUX/IAA_dom"/>
</dbReference>
<evidence type="ECO:0000256" key="4">
    <source>
        <dbReference type="ARBA" id="ARBA00011726"/>
    </source>
</evidence>
<keyword evidence="12" id="KW-0812">Transmembrane</keyword>
<dbReference type="Gene3D" id="3.10.20.90">
    <property type="entry name" value="Phosphatidylinositol 3-kinase Catalytic Subunit, Chain A, domain 1"/>
    <property type="match status" value="1"/>
</dbReference>
<evidence type="ECO:0000256" key="1">
    <source>
        <dbReference type="ARBA" id="ARBA00002159"/>
    </source>
</evidence>
<comment type="function">
    <text evidence="1 10">Aux/IAA proteins are short-lived transcriptional factors that function as repressors of early auxin response genes at low auxin concentrations.</text>
</comment>
<feature type="region of interest" description="Disordered" evidence="11">
    <location>
        <begin position="136"/>
        <end position="172"/>
    </location>
</feature>
<evidence type="ECO:0000256" key="3">
    <source>
        <dbReference type="ARBA" id="ARBA00006728"/>
    </source>
</evidence>
<feature type="transmembrane region" description="Helical" evidence="12">
    <location>
        <begin position="435"/>
        <end position="454"/>
    </location>
</feature>
<dbReference type="PROSITE" id="PS51745">
    <property type="entry name" value="PB1"/>
    <property type="match status" value="1"/>
</dbReference>
<evidence type="ECO:0000256" key="9">
    <source>
        <dbReference type="ARBA" id="ARBA00023294"/>
    </source>
</evidence>
<dbReference type="EMBL" id="CP097510">
    <property type="protein sequence ID" value="URE32119.1"/>
    <property type="molecule type" value="Genomic_DNA"/>
</dbReference>
<comment type="subunit">
    <text evidence="4 10">Homodimers and heterodimers.</text>
</comment>
<dbReference type="InterPro" id="IPR003311">
    <property type="entry name" value="AUX_IAA"/>
</dbReference>
<keyword evidence="7 10" id="KW-0804">Transcription</keyword>
<feature type="compositionally biased region" description="Gly residues" evidence="11">
    <location>
        <begin position="97"/>
        <end position="116"/>
    </location>
</feature>
<comment type="similarity">
    <text evidence="3 10">Belongs to the Aux/IAA family.</text>
</comment>
<evidence type="ECO:0000259" key="13">
    <source>
        <dbReference type="PROSITE" id="PS51745"/>
    </source>
</evidence>
<evidence type="ECO:0000256" key="6">
    <source>
        <dbReference type="ARBA" id="ARBA00023015"/>
    </source>
</evidence>
<keyword evidence="12" id="KW-0472">Membrane</keyword>
<protein>
    <recommendedName>
        <fullName evidence="10">Auxin-responsive protein</fullName>
    </recommendedName>
</protein>
<evidence type="ECO:0000256" key="10">
    <source>
        <dbReference type="RuleBase" id="RU004549"/>
    </source>
</evidence>
<evidence type="ECO:0000256" key="11">
    <source>
        <dbReference type="SAM" id="MobiDB-lite"/>
    </source>
</evidence>
<evidence type="ECO:0000256" key="12">
    <source>
        <dbReference type="SAM" id="Phobius"/>
    </source>
</evidence>
<reference evidence="14" key="1">
    <citation type="submission" date="2022-05" db="EMBL/GenBank/DDBJ databases">
        <title>The Musa troglodytarum L. genome provides insights into the mechanism of non-climacteric behaviour and enrichment of carotenoids.</title>
        <authorList>
            <person name="Wang J."/>
        </authorList>
    </citation>
    <scope>NUCLEOTIDE SEQUENCE</scope>
    <source>
        <tissue evidence="14">Leaf</tissue>
    </source>
</reference>
<dbReference type="FunFam" id="3.10.20.90:FF:000078">
    <property type="entry name" value="Auxin-responsive protein"/>
    <property type="match status" value="1"/>
</dbReference>
<dbReference type="GO" id="GO:0009734">
    <property type="term" value="P:auxin-activated signaling pathway"/>
    <property type="evidence" value="ECO:0007669"/>
    <property type="project" value="UniProtKB-UniRule"/>
</dbReference>
<keyword evidence="5 10" id="KW-0678">Repressor</keyword>
<evidence type="ECO:0000256" key="2">
    <source>
        <dbReference type="ARBA" id="ARBA00004123"/>
    </source>
</evidence>
<keyword evidence="8 10" id="KW-0539">Nucleus</keyword>
<dbReference type="InterPro" id="IPR053793">
    <property type="entry name" value="PB1-like"/>
</dbReference>
<feature type="region of interest" description="Disordered" evidence="11">
    <location>
        <begin position="96"/>
        <end position="118"/>
    </location>
</feature>
<dbReference type="Proteomes" id="UP001055439">
    <property type="component" value="Chromosome 8"/>
</dbReference>
<proteinExistence type="inferred from homology"/>
<keyword evidence="6 10" id="KW-0805">Transcription regulation</keyword>
<dbReference type="PANTHER" id="PTHR31734">
    <property type="entry name" value="AUXIN-RESPONSIVE PROTEIN IAA17"/>
    <property type="match status" value="1"/>
</dbReference>
<dbReference type="OrthoDB" id="7848332at2759"/>
<name>A0A9E7KZ01_9LILI</name>
<dbReference type="PANTHER" id="PTHR31734:SF103">
    <property type="entry name" value="AUXIN-RESPONSIVE PROTEIN IAA16"/>
    <property type="match status" value="1"/>
</dbReference>
<evidence type="ECO:0000313" key="15">
    <source>
        <dbReference type="Proteomes" id="UP001055439"/>
    </source>
</evidence>
<dbReference type="GO" id="GO:0005634">
    <property type="term" value="C:nucleus"/>
    <property type="evidence" value="ECO:0007669"/>
    <property type="project" value="UniProtKB-SubCell"/>
</dbReference>
<sequence>MSTTCTHKFHLFVTSDPPLHMLLPWITAKLRQWFECMVGTFGKEKTGARHIDLEMDMTRKRRQLQGLCGGRCPHFMFRYCSMASGLRMEETELRLGLPGGGGGGGGGGGEVGGGKNSGKRGFEGIVDLKLQLQTPVGEQEAAAEAAEKVRRSPNHDSVVSCGGDPEKPSPPNIIVRVDIRAQVVGWPPVRSFRKNILSVHSEKGRKEEGEKSSSLAALVKVSMDGAPYLRKVDLKTHRSYQELFMALQKMFGSFTTGEPRLQGDYGSQGMSGRDFMNERKVKDLLHGSEYVPTYEDKDGDWMLVGDVPWEMFVASCKRLSIMKGSEAIGLGRYLSTKEVDAFSHFLVQATALFQHLTIVYIYTSLLILQNQEPWRNARTSAEYNKSLSLSLTGSGHLHVYCDTINTKICLFVHFFSFLFCVWRDSNITARLLSPGVLNELYHIILLCAVLGLFIESKYGTNK</sequence>
<keyword evidence="12" id="KW-1133">Transmembrane helix</keyword>
<gene>
    <name evidence="14" type="ORF">MUK42_06286</name>
</gene>
<dbReference type="AlphaFoldDB" id="A0A9E7KZ01"/>
<dbReference type="Pfam" id="PF02309">
    <property type="entry name" value="AUX_IAA"/>
    <property type="match status" value="1"/>
</dbReference>
<keyword evidence="9 10" id="KW-0927">Auxin signaling pathway</keyword>
<evidence type="ECO:0000256" key="8">
    <source>
        <dbReference type="ARBA" id="ARBA00023242"/>
    </source>
</evidence>
<feature type="compositionally biased region" description="Basic and acidic residues" evidence="11">
    <location>
        <begin position="145"/>
        <end position="154"/>
    </location>
</feature>
<comment type="subcellular location">
    <subcellularLocation>
        <location evidence="2 10">Nucleus</location>
    </subcellularLocation>
</comment>
<feature type="domain" description="PB1" evidence="13">
    <location>
        <begin position="216"/>
        <end position="324"/>
    </location>
</feature>
<dbReference type="SUPFAM" id="SSF54277">
    <property type="entry name" value="CAD &amp; PB1 domains"/>
    <property type="match status" value="1"/>
</dbReference>
<dbReference type="GO" id="GO:0006355">
    <property type="term" value="P:regulation of DNA-templated transcription"/>
    <property type="evidence" value="ECO:0007669"/>
    <property type="project" value="InterPro"/>
</dbReference>
<accession>A0A9E7KZ01</accession>